<dbReference type="RefSeq" id="WP_136778297.1">
    <property type="nucleotide sequence ID" value="NZ_SUPK01000006.1"/>
</dbReference>
<dbReference type="PANTHER" id="PTHR34858">
    <property type="entry name" value="CYSO-CYSTEINE PEPTIDASE"/>
    <property type="match status" value="1"/>
</dbReference>
<evidence type="ECO:0000313" key="8">
    <source>
        <dbReference type="Proteomes" id="UP000309673"/>
    </source>
</evidence>
<keyword evidence="5" id="KW-0482">Metalloprotease</keyword>
<evidence type="ECO:0000313" key="7">
    <source>
        <dbReference type="EMBL" id="TJY41378.1"/>
    </source>
</evidence>
<dbReference type="InterPro" id="IPR028090">
    <property type="entry name" value="JAB_dom_prok"/>
</dbReference>
<dbReference type="Gene3D" id="3.40.140.10">
    <property type="entry name" value="Cytidine Deaminase, domain 2"/>
    <property type="match status" value="1"/>
</dbReference>
<comment type="caution">
    <text evidence="7">The sequence shown here is derived from an EMBL/GenBank/DDBJ whole genome shotgun (WGS) entry which is preliminary data.</text>
</comment>
<reference evidence="7 8" key="1">
    <citation type="submission" date="2019-04" db="EMBL/GenBank/DDBJ databases">
        <title>Cohnella sp. nov., isolated from soil.</title>
        <authorList>
            <person name="Kim W."/>
        </authorList>
    </citation>
    <scope>NUCLEOTIDE SEQUENCE [LARGE SCALE GENOMIC DNA]</scope>
    <source>
        <strain evidence="7 8">CAU 1483</strain>
    </source>
</reference>
<keyword evidence="3" id="KW-0378">Hydrolase</keyword>
<dbReference type="GO" id="GO:0006508">
    <property type="term" value="P:proteolysis"/>
    <property type="evidence" value="ECO:0007669"/>
    <property type="project" value="UniProtKB-KW"/>
</dbReference>
<dbReference type="OrthoDB" id="9802958at2"/>
<sequence>MPEAAILPKEVERRLTDACRRRLPNETCGILFGTEAGAQVEVEEFAVIRNAARRPGESFAFLPEDWVSAYYEAQKNQRKIVGFFHSHPDGRPLPSVKDAKGWLPWGTYWIVGFSQHDSEIAAYTVSSAGDWRSLTVRAG</sequence>
<keyword evidence="4" id="KW-0862">Zinc</keyword>
<name>A0A4U0FA30_9BACL</name>
<protein>
    <submittedName>
        <fullName evidence="7">M67 family metallopeptidase</fullName>
    </submittedName>
</protein>
<evidence type="ECO:0000256" key="4">
    <source>
        <dbReference type="ARBA" id="ARBA00022833"/>
    </source>
</evidence>
<accession>A0A4U0FA30</accession>
<organism evidence="7 8">
    <name type="scientific">Cohnella pontilimi</name>
    <dbReference type="NCBI Taxonomy" id="2564100"/>
    <lineage>
        <taxon>Bacteria</taxon>
        <taxon>Bacillati</taxon>
        <taxon>Bacillota</taxon>
        <taxon>Bacilli</taxon>
        <taxon>Bacillales</taxon>
        <taxon>Paenibacillaceae</taxon>
        <taxon>Cohnella</taxon>
    </lineage>
</organism>
<dbReference type="AlphaFoldDB" id="A0A4U0FA30"/>
<dbReference type="InterPro" id="IPR051929">
    <property type="entry name" value="VirAsm_ModProt"/>
</dbReference>
<dbReference type="GO" id="GO:0008235">
    <property type="term" value="F:metalloexopeptidase activity"/>
    <property type="evidence" value="ECO:0007669"/>
    <property type="project" value="TreeGrafter"/>
</dbReference>
<keyword evidence="8" id="KW-1185">Reference proteome</keyword>
<feature type="domain" description="JAB" evidence="6">
    <location>
        <begin position="8"/>
        <end position="113"/>
    </location>
</feature>
<dbReference type="PANTHER" id="PTHR34858:SF1">
    <property type="entry name" value="CYSO-CYSTEINE PEPTIDASE"/>
    <property type="match status" value="1"/>
</dbReference>
<evidence type="ECO:0000256" key="3">
    <source>
        <dbReference type="ARBA" id="ARBA00022801"/>
    </source>
</evidence>
<dbReference type="SUPFAM" id="SSF102712">
    <property type="entry name" value="JAB1/MPN domain"/>
    <property type="match status" value="1"/>
</dbReference>
<keyword evidence="1" id="KW-0645">Protease</keyword>
<keyword evidence="2" id="KW-0479">Metal-binding</keyword>
<evidence type="ECO:0000256" key="1">
    <source>
        <dbReference type="ARBA" id="ARBA00022670"/>
    </source>
</evidence>
<evidence type="ECO:0000256" key="2">
    <source>
        <dbReference type="ARBA" id="ARBA00022723"/>
    </source>
</evidence>
<dbReference type="Proteomes" id="UP000309673">
    <property type="component" value="Unassembled WGS sequence"/>
</dbReference>
<proteinExistence type="predicted"/>
<evidence type="ECO:0000259" key="6">
    <source>
        <dbReference type="Pfam" id="PF14464"/>
    </source>
</evidence>
<dbReference type="GO" id="GO:0008270">
    <property type="term" value="F:zinc ion binding"/>
    <property type="evidence" value="ECO:0007669"/>
    <property type="project" value="TreeGrafter"/>
</dbReference>
<gene>
    <name evidence="7" type="ORF">E5161_13260</name>
</gene>
<dbReference type="Pfam" id="PF14464">
    <property type="entry name" value="Prok-JAB"/>
    <property type="match status" value="1"/>
</dbReference>
<dbReference type="CDD" id="cd08070">
    <property type="entry name" value="MPN_like"/>
    <property type="match status" value="1"/>
</dbReference>
<dbReference type="EMBL" id="SUPK01000006">
    <property type="protein sequence ID" value="TJY41378.1"/>
    <property type="molecule type" value="Genomic_DNA"/>
</dbReference>
<evidence type="ECO:0000256" key="5">
    <source>
        <dbReference type="ARBA" id="ARBA00023049"/>
    </source>
</evidence>